<evidence type="ECO:0000256" key="1">
    <source>
        <dbReference type="SAM" id="Coils"/>
    </source>
</evidence>
<dbReference type="EMBL" id="HBGK01019271">
    <property type="protein sequence ID" value="CAD9280828.1"/>
    <property type="molecule type" value="Transcribed_RNA"/>
</dbReference>
<gene>
    <name evidence="3" type="ORF">GOCE00092_LOCUS9738</name>
</gene>
<name>A0A7S1UWZ7_9STRA</name>
<protein>
    <submittedName>
        <fullName evidence="3">Uncharacterized protein</fullName>
    </submittedName>
</protein>
<keyword evidence="1" id="KW-0175">Coiled coil</keyword>
<proteinExistence type="predicted"/>
<keyword evidence="2" id="KW-1133">Transmembrane helix</keyword>
<keyword evidence="2" id="KW-0812">Transmembrane</keyword>
<evidence type="ECO:0000313" key="3">
    <source>
        <dbReference type="EMBL" id="CAD9280828.1"/>
    </source>
</evidence>
<feature type="transmembrane region" description="Helical" evidence="2">
    <location>
        <begin position="12"/>
        <end position="34"/>
    </location>
</feature>
<reference evidence="3" key="1">
    <citation type="submission" date="2021-01" db="EMBL/GenBank/DDBJ databases">
        <authorList>
            <person name="Corre E."/>
            <person name="Pelletier E."/>
            <person name="Niang G."/>
            <person name="Scheremetjew M."/>
            <person name="Finn R."/>
            <person name="Kale V."/>
            <person name="Holt S."/>
            <person name="Cochrane G."/>
            <person name="Meng A."/>
            <person name="Brown T."/>
            <person name="Cohen L."/>
        </authorList>
    </citation>
    <scope>NUCLEOTIDE SEQUENCE</scope>
    <source>
        <strain evidence="3">CCMP 410</strain>
    </source>
</reference>
<feature type="coiled-coil region" evidence="1">
    <location>
        <begin position="48"/>
        <end position="127"/>
    </location>
</feature>
<organism evidence="3">
    <name type="scientific">Grammatophora oceanica</name>
    <dbReference type="NCBI Taxonomy" id="210454"/>
    <lineage>
        <taxon>Eukaryota</taxon>
        <taxon>Sar</taxon>
        <taxon>Stramenopiles</taxon>
        <taxon>Ochrophyta</taxon>
        <taxon>Bacillariophyta</taxon>
        <taxon>Fragilariophyceae</taxon>
        <taxon>Fragilariophycidae</taxon>
        <taxon>Rhabdonematales</taxon>
        <taxon>Grammatophoraceae</taxon>
        <taxon>Grammatophora</taxon>
    </lineage>
</organism>
<sequence length="219" mass="24670">MLQHATLSVFTAGVAIFVEWSFICNIAFIVPLLTSPYTVHQRQKLNKLPTLREEHNKLRLTVNRLQAENNELSETVDKLESEVKKVNQIEGELKEICDAQGQNVDQLQAQIRENGAVMKEIKELQETEVMQQILTAVIASDTSGDFKIDDREMDLLILRLRALPTVRSSVTEAELREKLKASQGSGMSKLYKLTTDLVDAERKEKAETVPDIGPLPEIS</sequence>
<evidence type="ECO:0000256" key="2">
    <source>
        <dbReference type="SAM" id="Phobius"/>
    </source>
</evidence>
<dbReference type="AlphaFoldDB" id="A0A7S1UWZ7"/>
<keyword evidence="2" id="KW-0472">Membrane</keyword>
<accession>A0A7S1UWZ7</accession>